<protein>
    <submittedName>
        <fullName evidence="2">Uncharacterized protein</fullName>
    </submittedName>
</protein>
<dbReference type="Proteomes" id="UP000567885">
    <property type="component" value="Unassembled WGS sequence"/>
</dbReference>
<evidence type="ECO:0000313" key="2">
    <source>
        <dbReference type="EMBL" id="KAF5670214.1"/>
    </source>
</evidence>
<dbReference type="EMBL" id="JAAGWQ010000078">
    <property type="protein sequence ID" value="KAF5670214.1"/>
    <property type="molecule type" value="Genomic_DNA"/>
</dbReference>
<proteinExistence type="predicted"/>
<accession>A0A8H5TJH4</accession>
<evidence type="ECO:0000313" key="3">
    <source>
        <dbReference type="Proteomes" id="UP000567885"/>
    </source>
</evidence>
<comment type="caution">
    <text evidence="2">The sequence shown here is derived from an EMBL/GenBank/DDBJ whole genome shotgun (WGS) entry which is preliminary data.</text>
</comment>
<gene>
    <name evidence="2" type="ORF">FHETE_4586</name>
</gene>
<keyword evidence="3" id="KW-1185">Reference proteome</keyword>
<feature type="region of interest" description="Disordered" evidence="1">
    <location>
        <begin position="388"/>
        <end position="408"/>
    </location>
</feature>
<organism evidence="2 3">
    <name type="scientific">Fusarium heterosporum</name>
    <dbReference type="NCBI Taxonomy" id="42747"/>
    <lineage>
        <taxon>Eukaryota</taxon>
        <taxon>Fungi</taxon>
        <taxon>Dikarya</taxon>
        <taxon>Ascomycota</taxon>
        <taxon>Pezizomycotina</taxon>
        <taxon>Sordariomycetes</taxon>
        <taxon>Hypocreomycetidae</taxon>
        <taxon>Hypocreales</taxon>
        <taxon>Nectriaceae</taxon>
        <taxon>Fusarium</taxon>
        <taxon>Fusarium heterosporum species complex</taxon>
    </lineage>
</organism>
<sequence>MGEPVEQSLLVPMCKDLIATVYHSIGLTFPDFETFYAYGFDHQTVRNELGLPPMFVSRPYAYRLFVTPLDSQKRLEIEESLFWLTIHGFMAPTPNDPQNLGLNVHATGTHFVAAQTGAHLYICITEGLCKQIGYNNCLQSARDLFCFLAKAPDRDECICWCHVNGDGCSPLHLLYKTHAHCEDRFKYGMGIWDDVCWDQAAFNALLLDFEIFERHDNTETSTGQVPDNSNKQFSMRAIEFLRLLTFEALEMRHTCCMYESVETLDIALQHDYWDCYTGSKLEVILSCDPAVAKAVRSDIHEQASAELLDSLMANFTTEMEQNYSKGTFSKFIFGYWQSRIQELYSIQHGEVEKMEQILENVQIGIWPRPVERLLWHRDRWRFRNESISSEDETAEEIDDCEDSESDGL</sequence>
<dbReference type="OrthoDB" id="5104689at2759"/>
<dbReference type="AlphaFoldDB" id="A0A8H5TJH4"/>
<reference evidence="2 3" key="1">
    <citation type="submission" date="2020-05" db="EMBL/GenBank/DDBJ databases">
        <title>Identification and distribution of gene clusters putatively required for synthesis of sphingolipid metabolism inhibitors in phylogenetically diverse species of the filamentous fungus Fusarium.</title>
        <authorList>
            <person name="Kim H.-S."/>
            <person name="Busman M."/>
            <person name="Brown D.W."/>
            <person name="Divon H."/>
            <person name="Uhlig S."/>
            <person name="Proctor R.H."/>
        </authorList>
    </citation>
    <scope>NUCLEOTIDE SEQUENCE [LARGE SCALE GENOMIC DNA]</scope>
    <source>
        <strain evidence="2 3">NRRL 20693</strain>
    </source>
</reference>
<name>A0A8H5TJH4_FUSHE</name>
<evidence type="ECO:0000256" key="1">
    <source>
        <dbReference type="SAM" id="MobiDB-lite"/>
    </source>
</evidence>